<protein>
    <submittedName>
        <fullName evidence="6">PmoA family protein</fullName>
    </submittedName>
</protein>
<dbReference type="SUPFAM" id="SSF46626">
    <property type="entry name" value="Cytochrome c"/>
    <property type="match status" value="1"/>
</dbReference>
<dbReference type="PANTHER" id="PTHR33546:SF1">
    <property type="entry name" value="LARGE, MULTIFUNCTIONAL SECRETED PROTEIN"/>
    <property type="match status" value="1"/>
</dbReference>
<dbReference type="SUPFAM" id="SSF48371">
    <property type="entry name" value="ARM repeat"/>
    <property type="match status" value="1"/>
</dbReference>
<evidence type="ECO:0000259" key="5">
    <source>
        <dbReference type="PROSITE" id="PS51007"/>
    </source>
</evidence>
<evidence type="ECO:0000313" key="7">
    <source>
        <dbReference type="Proteomes" id="UP000664034"/>
    </source>
</evidence>
<evidence type="ECO:0000256" key="2">
    <source>
        <dbReference type="ARBA" id="ARBA00022723"/>
    </source>
</evidence>
<dbReference type="InterPro" id="IPR029475">
    <property type="entry name" value="DUF6807"/>
</dbReference>
<feature type="domain" description="Cytochrome c" evidence="5">
    <location>
        <begin position="1143"/>
        <end position="1276"/>
    </location>
</feature>
<dbReference type="GO" id="GO:0009055">
    <property type="term" value="F:electron transfer activity"/>
    <property type="evidence" value="ECO:0007669"/>
    <property type="project" value="InterPro"/>
</dbReference>
<keyword evidence="3 4" id="KW-0408">Iron</keyword>
<dbReference type="NCBIfam" id="TIGR02604">
    <property type="entry name" value="Piru_Ver_Nterm"/>
    <property type="match status" value="1"/>
</dbReference>
<dbReference type="Proteomes" id="UP000664034">
    <property type="component" value="Unassembled WGS sequence"/>
</dbReference>
<dbReference type="SUPFAM" id="SSF50952">
    <property type="entry name" value="Soluble quinoprotein glucose dehydrogenase"/>
    <property type="match status" value="1"/>
</dbReference>
<dbReference type="InterPro" id="IPR011041">
    <property type="entry name" value="Quinoprot_gluc/sorb_DH_b-prop"/>
</dbReference>
<dbReference type="InterPro" id="IPR036909">
    <property type="entry name" value="Cyt_c-like_dom_sf"/>
</dbReference>
<dbReference type="RefSeq" id="WP_207363200.1">
    <property type="nucleotide sequence ID" value="NZ_JAFMYV010000002.1"/>
</dbReference>
<dbReference type="GO" id="GO:0020037">
    <property type="term" value="F:heme binding"/>
    <property type="evidence" value="ECO:0007669"/>
    <property type="project" value="InterPro"/>
</dbReference>
<dbReference type="InterPro" id="IPR016024">
    <property type="entry name" value="ARM-type_fold"/>
</dbReference>
<dbReference type="PANTHER" id="PTHR33546">
    <property type="entry name" value="LARGE, MULTIFUNCTIONAL SECRETED PROTEIN-RELATED"/>
    <property type="match status" value="1"/>
</dbReference>
<dbReference type="Pfam" id="PF23500">
    <property type="entry name" value="DUF7133"/>
    <property type="match status" value="1"/>
</dbReference>
<dbReference type="InterPro" id="IPR013427">
    <property type="entry name" value="Haem-bd_dom_put"/>
</dbReference>
<sequence length="1285" mass="142358">MKLTILSISLIFLGLSYAFRPVPVSQATTTLATVVGGPKPLVIKQDKNGEAISVYRAGEKNPILTQVTKADFRPYLHPIVAPDGKGVLTEYSPGHHKHQTGLYWGFTRVNGRDYFHHPQGDYWRRVSAKVMPTKGNTVGWQTVYNLIDSTGKTVLTETQNWSMREQNGTFLLNLEWNGDARTDVTIGKYDYGGLFLRMPWHEGIRGEVVNAARQRNEKAEGQPATWVDVGMQVDGRNDLAHIAILDHPQNRNYPTPWRVDGQLGIGPARARNGDWHIKKGETEVLKHQIVIYTGTLSDVALNKTFGEFIGNAGIYNSTVLWGVAQKEGREAKFLTPSEAVAAMTVTKGYQVNAWAAEPLMTQPMAFCWDDRGRMWIAENRDYESRGKGFSNSGDSRILILEDTDHDGVADSRKVFMEGIAFPAAIAVGFGGVFVGAPPNLLFVPDKNGDDKADMDNIEVRLTGWGIRDRHETLNSFHWGPDGWLYGCQGFATPSKVRKPVGKGRLYKHNDPFPDDVLAGEGTDINGGVWRYHPIKDKFEVVAHGFSNPWGIDYDAKGQMLITACVIPHLWHVVPGGIYHRQGGQHFNPYVYDDIKTIADHSHRSAHGGARVYLSDAFPKTQQGRIFMANIHEHGILSDVLTPKGSGFVGTHGEDFMMANNAQWVGFSMEVGPEGGLYVLDWHDADICGSSVLNEETGRIFRIMPTESQAQNWPGRYSDLGKMSDDQLVALQTSPSEWHARRARVILQSRAASGKLAPSAQAALHTIFQTNANTSWRLRALWTMHVTGSLAPDELTRALADKEPYVRAWAVQLLCEDKTPSTQALAAFQTMARQDQSPVVRLYLASAMQRLPNEVRWKLAEGLLSHRQDATDHNLPKMIWYGLEPLVKENPKRALALATQSQLPLVTQFVARRAVDANATEALVTTIAGQPKNKINLLEGMRDGVEGRSDLTAPANWKVTYARLKSTNDGAANLATDIGNHFGGTEMAIKRLAVLNEARMPIEQRQQALQTLAVQQRPELLRVLPALLNDPGLRPEAIRAVASYDNEPLGKQLLEQYPKLNPAEKTAAIQTLASRPSYGWMLTQALAKNKIAKRDVPTYIARQLRRVVGSGFVEVWGPIDHVSLDEKAYAKYRNLLTDEAVASASLVKGRTVFLNTCGPCHKLYGEGGIIGPELTGSNRANLDYLLGNILDPSAEIQDDYKMVVITTRDGRTYVGNVAKETERQLTLRVVGQNAVAINKSDIQSREVNPVSMMPTGLLDPLSETEVKELVAYLRTTMPLKKPLAKK</sequence>
<evidence type="ECO:0000256" key="4">
    <source>
        <dbReference type="PROSITE-ProRule" id="PRU00433"/>
    </source>
</evidence>
<evidence type="ECO:0000256" key="1">
    <source>
        <dbReference type="ARBA" id="ARBA00022617"/>
    </source>
</evidence>
<accession>A0A939GF30</accession>
<keyword evidence="2 4" id="KW-0479">Metal-binding</keyword>
<dbReference type="Gene3D" id="1.10.760.10">
    <property type="entry name" value="Cytochrome c-like domain"/>
    <property type="match status" value="1"/>
</dbReference>
<dbReference type="EMBL" id="JAFMYV010000002">
    <property type="protein sequence ID" value="MBO0935625.1"/>
    <property type="molecule type" value="Genomic_DNA"/>
</dbReference>
<dbReference type="InterPro" id="IPR009056">
    <property type="entry name" value="Cyt_c-like_dom"/>
</dbReference>
<gene>
    <name evidence="6" type="ORF">J2I47_03605</name>
</gene>
<dbReference type="InterPro" id="IPR013428">
    <property type="entry name" value="Membrane-bound_put_N"/>
</dbReference>
<organism evidence="6 7">
    <name type="scientific">Fibrella rubiginis</name>
    <dbReference type="NCBI Taxonomy" id="2817060"/>
    <lineage>
        <taxon>Bacteria</taxon>
        <taxon>Pseudomonadati</taxon>
        <taxon>Bacteroidota</taxon>
        <taxon>Cytophagia</taxon>
        <taxon>Cytophagales</taxon>
        <taxon>Spirosomataceae</taxon>
        <taxon>Fibrella</taxon>
    </lineage>
</organism>
<dbReference type="Gene3D" id="2.120.10.30">
    <property type="entry name" value="TolB, C-terminal domain"/>
    <property type="match status" value="1"/>
</dbReference>
<dbReference type="NCBIfam" id="TIGR02603">
    <property type="entry name" value="CxxCH_TIGR02603"/>
    <property type="match status" value="1"/>
</dbReference>
<name>A0A939GF30_9BACT</name>
<dbReference type="Pfam" id="PF14100">
    <property type="entry name" value="DUF6807"/>
    <property type="match status" value="1"/>
</dbReference>
<dbReference type="InterPro" id="IPR011042">
    <property type="entry name" value="6-blade_b-propeller_TolB-like"/>
</dbReference>
<keyword evidence="1 4" id="KW-0349">Heme</keyword>
<evidence type="ECO:0000313" key="6">
    <source>
        <dbReference type="EMBL" id="MBO0935625.1"/>
    </source>
</evidence>
<keyword evidence="7" id="KW-1185">Reference proteome</keyword>
<proteinExistence type="predicted"/>
<evidence type="ECO:0000256" key="3">
    <source>
        <dbReference type="ARBA" id="ARBA00023004"/>
    </source>
</evidence>
<dbReference type="GO" id="GO:0046872">
    <property type="term" value="F:metal ion binding"/>
    <property type="evidence" value="ECO:0007669"/>
    <property type="project" value="UniProtKB-KW"/>
</dbReference>
<dbReference type="PROSITE" id="PS51007">
    <property type="entry name" value="CYTC"/>
    <property type="match status" value="1"/>
</dbReference>
<dbReference type="InterPro" id="IPR055557">
    <property type="entry name" value="DUF7133"/>
</dbReference>
<dbReference type="InterPro" id="IPR011989">
    <property type="entry name" value="ARM-like"/>
</dbReference>
<reference evidence="6" key="1">
    <citation type="submission" date="2021-03" db="EMBL/GenBank/DDBJ databases">
        <title>Fibrella sp. HMF5335 genome sequencing and assembly.</title>
        <authorList>
            <person name="Kang H."/>
            <person name="Kim H."/>
            <person name="Bae S."/>
            <person name="Joh K."/>
        </authorList>
    </citation>
    <scope>NUCLEOTIDE SEQUENCE</scope>
    <source>
        <strain evidence="6">HMF5335</strain>
    </source>
</reference>
<dbReference type="Gene3D" id="1.25.10.10">
    <property type="entry name" value="Leucine-rich Repeat Variant"/>
    <property type="match status" value="1"/>
</dbReference>
<comment type="caution">
    <text evidence="6">The sequence shown here is derived from an EMBL/GenBank/DDBJ whole genome shotgun (WGS) entry which is preliminary data.</text>
</comment>